<dbReference type="InterPro" id="IPR035500">
    <property type="entry name" value="NHR-like_dom_sf"/>
</dbReference>
<dbReference type="InterPro" id="IPR001728">
    <property type="entry name" value="ThyrH_rcpt"/>
</dbReference>
<reference evidence="11 13" key="2">
    <citation type="journal article" date="2013" name="Nature">
        <title>Insights into bilaterian evolution from three spiralian genomes.</title>
        <authorList>
            <person name="Simakov O."/>
            <person name="Marletaz F."/>
            <person name="Cho S.J."/>
            <person name="Edsinger-Gonzales E."/>
            <person name="Havlak P."/>
            <person name="Hellsten U."/>
            <person name="Kuo D.H."/>
            <person name="Larsson T."/>
            <person name="Lv J."/>
            <person name="Arendt D."/>
            <person name="Savage R."/>
            <person name="Osoegawa K."/>
            <person name="de Jong P."/>
            <person name="Grimwood J."/>
            <person name="Chapman J.A."/>
            <person name="Shapiro H."/>
            <person name="Aerts A."/>
            <person name="Otillar R.P."/>
            <person name="Terry A.Y."/>
            <person name="Boore J.L."/>
            <person name="Grigoriev I.V."/>
            <person name="Lindberg D.R."/>
            <person name="Seaver E.C."/>
            <person name="Weisblat D.A."/>
            <person name="Putnam N.H."/>
            <person name="Rokhsar D.S."/>
        </authorList>
    </citation>
    <scope>NUCLEOTIDE SEQUENCE</scope>
</reference>
<proteinExistence type="inferred from homology"/>
<dbReference type="GO" id="GO:0005819">
    <property type="term" value="C:spindle"/>
    <property type="evidence" value="ECO:0000318"/>
    <property type="project" value="GO_Central"/>
</dbReference>
<organism evidence="12 13">
    <name type="scientific">Helobdella robusta</name>
    <name type="common">Californian leech</name>
    <dbReference type="NCBI Taxonomy" id="6412"/>
    <lineage>
        <taxon>Eukaryota</taxon>
        <taxon>Metazoa</taxon>
        <taxon>Spiralia</taxon>
        <taxon>Lophotrochozoa</taxon>
        <taxon>Annelida</taxon>
        <taxon>Clitellata</taxon>
        <taxon>Hirudinea</taxon>
        <taxon>Rhynchobdellida</taxon>
        <taxon>Glossiphoniidae</taxon>
        <taxon>Helobdella</taxon>
    </lineage>
</organism>
<keyword evidence="7" id="KW-0804">Transcription</keyword>
<keyword evidence="8" id="KW-0675">Receptor</keyword>
<dbReference type="eggNOG" id="KOG4302">
    <property type="taxonomic scope" value="Eukaryota"/>
</dbReference>
<dbReference type="EnsemblMetazoa" id="HelroT191943">
    <property type="protein sequence ID" value="HelroP191943"/>
    <property type="gene ID" value="HelroG191943"/>
</dbReference>
<dbReference type="GO" id="GO:1990023">
    <property type="term" value="C:mitotic spindle midzone"/>
    <property type="evidence" value="ECO:0000318"/>
    <property type="project" value="GO_Central"/>
</dbReference>
<keyword evidence="4" id="KW-0862">Zinc</keyword>
<dbReference type="InterPro" id="IPR007145">
    <property type="entry name" value="MAP65_Ase1_PRC1"/>
</dbReference>
<protein>
    <recommendedName>
        <fullName evidence="10">NR LBD domain-containing protein</fullName>
    </recommendedName>
</protein>
<dbReference type="GO" id="GO:0051256">
    <property type="term" value="P:mitotic spindle midzone assembly"/>
    <property type="evidence" value="ECO:0000318"/>
    <property type="project" value="GO_Central"/>
</dbReference>
<evidence type="ECO:0000259" key="10">
    <source>
        <dbReference type="PROSITE" id="PS51843"/>
    </source>
</evidence>
<evidence type="ECO:0000256" key="8">
    <source>
        <dbReference type="ARBA" id="ARBA00023170"/>
    </source>
</evidence>
<evidence type="ECO:0000256" key="7">
    <source>
        <dbReference type="ARBA" id="ARBA00023163"/>
    </source>
</evidence>
<dbReference type="GO" id="GO:0004879">
    <property type="term" value="F:nuclear receptor activity"/>
    <property type="evidence" value="ECO:0007669"/>
    <property type="project" value="InterPro"/>
</dbReference>
<evidence type="ECO:0000256" key="3">
    <source>
        <dbReference type="ARBA" id="ARBA00022771"/>
    </source>
</evidence>
<dbReference type="GO" id="GO:0000226">
    <property type="term" value="P:microtubule cytoskeleton organization"/>
    <property type="evidence" value="ECO:0000318"/>
    <property type="project" value="GO_Central"/>
</dbReference>
<dbReference type="AlphaFoldDB" id="T1FTF6"/>
<dbReference type="Pfam" id="PF00104">
    <property type="entry name" value="Hormone_recep"/>
    <property type="match status" value="1"/>
</dbReference>
<evidence type="ECO:0000256" key="1">
    <source>
        <dbReference type="ARBA" id="ARBA00008092"/>
    </source>
</evidence>
<dbReference type="InterPro" id="IPR001723">
    <property type="entry name" value="Nuclear_hrmn_rcpt"/>
</dbReference>
<dbReference type="InParanoid" id="T1FTF6"/>
<feature type="compositionally biased region" description="Low complexity" evidence="9">
    <location>
        <begin position="978"/>
        <end position="989"/>
    </location>
</feature>
<dbReference type="GeneID" id="20212103"/>
<dbReference type="SUPFAM" id="SSF48508">
    <property type="entry name" value="Nuclear receptor ligand-binding domain"/>
    <property type="match status" value="1"/>
</dbReference>
<dbReference type="OrthoDB" id="5771769at2759"/>
<dbReference type="GO" id="GO:0008270">
    <property type="term" value="F:zinc ion binding"/>
    <property type="evidence" value="ECO:0007669"/>
    <property type="project" value="UniProtKB-KW"/>
</dbReference>
<feature type="domain" description="NR LBD" evidence="10">
    <location>
        <begin position="1"/>
        <end position="217"/>
    </location>
</feature>
<dbReference type="eggNOG" id="KOG4846">
    <property type="taxonomic scope" value="Eukaryota"/>
</dbReference>
<dbReference type="STRING" id="6412.T1FTF6"/>
<dbReference type="EMBL" id="KB096590">
    <property type="protein sequence ID" value="ESO03735.1"/>
    <property type="molecule type" value="Genomic_DNA"/>
</dbReference>
<keyword evidence="3" id="KW-0863">Zinc-finger</keyword>
<dbReference type="Pfam" id="PF03999">
    <property type="entry name" value="MAP65_ASE1"/>
    <property type="match status" value="1"/>
</dbReference>
<evidence type="ECO:0000256" key="5">
    <source>
        <dbReference type="ARBA" id="ARBA00023015"/>
    </source>
</evidence>
<dbReference type="CTD" id="20212103"/>
<dbReference type="Proteomes" id="UP000015101">
    <property type="component" value="Unassembled WGS sequence"/>
</dbReference>
<evidence type="ECO:0000313" key="11">
    <source>
        <dbReference type="EMBL" id="ESO03735.1"/>
    </source>
</evidence>
<keyword evidence="13" id="KW-1185">Reference proteome</keyword>
<accession>T1FTF6</accession>
<dbReference type="RefSeq" id="XP_009018292.1">
    <property type="nucleotide sequence ID" value="XM_009020044.1"/>
</dbReference>
<dbReference type="InterPro" id="IPR000536">
    <property type="entry name" value="Nucl_hrmn_rcpt_lig-bd"/>
</dbReference>
<evidence type="ECO:0000256" key="4">
    <source>
        <dbReference type="ARBA" id="ARBA00022833"/>
    </source>
</evidence>
<dbReference type="HOGENOM" id="CLU_283753_0_0_1"/>
<dbReference type="GO" id="GO:0003677">
    <property type="term" value="F:DNA binding"/>
    <property type="evidence" value="ECO:0007669"/>
    <property type="project" value="UniProtKB-KW"/>
</dbReference>
<comment type="similarity">
    <text evidence="1">Belongs to the nuclear hormone receptor family. NR1 subfamily.</text>
</comment>
<keyword evidence="5" id="KW-0805">Transcription regulation</keyword>
<dbReference type="PANTHER" id="PTHR19321">
    <property type="entry name" value="PROTEIN REGULATOR OF CYTOKINESIS 1 PRC1-RELATED"/>
    <property type="match status" value="1"/>
</dbReference>
<keyword evidence="2" id="KW-0479">Metal-binding</keyword>
<gene>
    <name evidence="12" type="primary">20212103</name>
    <name evidence="11" type="ORF">HELRODRAFT_191943</name>
</gene>
<evidence type="ECO:0000256" key="6">
    <source>
        <dbReference type="ARBA" id="ARBA00023125"/>
    </source>
</evidence>
<dbReference type="SMART" id="SM00430">
    <property type="entry name" value="HOLI"/>
    <property type="match status" value="1"/>
</dbReference>
<dbReference type="KEGG" id="hro:HELRODRAFT_191943"/>
<evidence type="ECO:0000256" key="9">
    <source>
        <dbReference type="SAM" id="MobiDB-lite"/>
    </source>
</evidence>
<dbReference type="PROSITE" id="PS51843">
    <property type="entry name" value="NR_LBD"/>
    <property type="match status" value="1"/>
</dbReference>
<name>T1FTF6_HELRO</name>
<feature type="compositionally biased region" description="Low complexity" evidence="9">
    <location>
        <begin position="771"/>
        <end position="802"/>
    </location>
</feature>
<reference evidence="13" key="1">
    <citation type="submission" date="2012-12" db="EMBL/GenBank/DDBJ databases">
        <authorList>
            <person name="Hellsten U."/>
            <person name="Grimwood J."/>
            <person name="Chapman J.A."/>
            <person name="Shapiro H."/>
            <person name="Aerts A."/>
            <person name="Otillar R.P."/>
            <person name="Terry A.Y."/>
            <person name="Boore J.L."/>
            <person name="Simakov O."/>
            <person name="Marletaz F."/>
            <person name="Cho S.-J."/>
            <person name="Edsinger-Gonzales E."/>
            <person name="Havlak P."/>
            <person name="Kuo D.-H."/>
            <person name="Larsson T."/>
            <person name="Lv J."/>
            <person name="Arendt D."/>
            <person name="Savage R."/>
            <person name="Osoegawa K."/>
            <person name="de Jong P."/>
            <person name="Lindberg D.R."/>
            <person name="Seaver E.C."/>
            <person name="Weisblat D.A."/>
            <person name="Putnam N.H."/>
            <person name="Grigoriev I.V."/>
            <person name="Rokhsar D.S."/>
        </authorList>
    </citation>
    <scope>NUCLEOTIDE SEQUENCE</scope>
</reference>
<feature type="region of interest" description="Disordered" evidence="9">
    <location>
        <begin position="974"/>
        <end position="1001"/>
    </location>
</feature>
<dbReference type="PRINTS" id="PR00546">
    <property type="entry name" value="THYROIDHORMR"/>
</dbReference>
<feature type="region of interest" description="Disordered" evidence="9">
    <location>
        <begin position="739"/>
        <end position="802"/>
    </location>
</feature>
<evidence type="ECO:0000313" key="13">
    <source>
        <dbReference type="Proteomes" id="UP000015101"/>
    </source>
</evidence>
<dbReference type="GO" id="GO:0005737">
    <property type="term" value="C:cytoplasm"/>
    <property type="evidence" value="ECO:0000318"/>
    <property type="project" value="GO_Central"/>
</dbReference>
<evidence type="ECO:0000313" key="12">
    <source>
        <dbReference type="EnsemblMetazoa" id="HelroP191943"/>
    </source>
</evidence>
<dbReference type="PRINTS" id="PR00398">
    <property type="entry name" value="STRDHORMONER"/>
</dbReference>
<dbReference type="Gene3D" id="1.10.565.10">
    <property type="entry name" value="Retinoid X Receptor"/>
    <property type="match status" value="1"/>
</dbReference>
<reference evidence="12" key="3">
    <citation type="submission" date="2015-06" db="UniProtKB">
        <authorList>
            <consortium name="EnsemblMetazoa"/>
        </authorList>
    </citation>
    <scope>IDENTIFICATION</scope>
</reference>
<dbReference type="PANTHER" id="PTHR19321:SF41">
    <property type="entry name" value="FASCETTO-RELATED"/>
    <property type="match status" value="1"/>
</dbReference>
<sequence>MSESGTSNEPLKWWEHFVNNMVPVLKRVISFSKKLPGFGELHQQDQITLLKQGSFEVILTRYTLLVSDDGMFLPDMTVLIPRSKFACIPLGDFFEEQYKFAVEFNKLDLDDCEIGIISAIMIMNPERQDLENVRTVQKLQHLYKLALSQYMKRSRPATTTTAVATTTTTTTATTTTTTSAATTTATTNFVTDDYMQHYQKTVDILPRLTHINDLHLKNLKHPEFTFQGFKNEMNQRIDGVLKKLYDIWLEIGIIIKQRESRTEVVILHISNLLEEMLREEEGLKSRLLDNVAKYTIRVYELSKELNVPHVEPPKELTILEREKELKNTFDKLSKEKAGRISRWNSLTESNRIICSRLSVATNSLPMISEVPSLNQLELYEMHVQSLEKDLENRIQSITDLKKSIRKLVKELEYEPTGKQEKEILTVDNQSDDGFIYSADVLYHHQAMLSKLEQIKRENLATISRLRAELLSSLDFPKFEVYNDNNYDQKNDNTKNGNCSDGGCLLNPADTTTGKLGLGLAGVQKERCAEDYDEDYRLAFNTGASIKLVKSLQTQLNNRVQKTRKDLVSRQRDLQELWTKCQMGTEYREKNKHLVSAEFDTINITSLAREINTMNCYYNNYKHIFDKVKAFQDLFSSYVAVELEGEIQNLIDGINAKPQNTFTLSSRNDTTSTSTTTTTTITISSSNNNNANNMGVSNLGGLVLKGASSNIISSGASEVLVQGVRFKEYVKSLWTDLKSEKSSAVEPGSGAPPTWGYGSGKKSTLKSRQFDTTTATTSSGSSTTSNNNNNNKNNNKVNNSNNTISVTPLKRKIANITPSKIAAKLLKYESDGGTPSNSHDCTTVRRTTRSTAATRSCGKSSSSNGVCDNITSDEQAATAGAAAVGAAAGKITSSGNGANSRFKKLTDQSPPIYPSTVSKFRTATRRTPTSSGNAAASVTQKPILLRESPVNGKPQANLLKTAKKESNWKTMLLENPAKNSNTTTNNNNNNGRPPLSHLPPRVRGADSGVTTMMTMRTRQDGKENTATTIATTRNMASSNNNNNKINNINNTNASDVSASYEDFSRGLVQSGKSFISSSVIILPKISTAANNNNNNVNL</sequence>
<keyword evidence="6" id="KW-0238">DNA-binding</keyword>
<dbReference type="EMBL" id="AMQM01004537">
    <property type="status" value="NOT_ANNOTATED_CDS"/>
    <property type="molecule type" value="Genomic_DNA"/>
</dbReference>
<dbReference type="GO" id="GO:0008017">
    <property type="term" value="F:microtubule binding"/>
    <property type="evidence" value="ECO:0000318"/>
    <property type="project" value="GO_Central"/>
</dbReference>
<evidence type="ECO:0000256" key="2">
    <source>
        <dbReference type="ARBA" id="ARBA00022723"/>
    </source>
</evidence>